<comment type="caution">
    <text evidence="2">The sequence shown here is derived from an EMBL/GenBank/DDBJ whole genome shotgun (WGS) entry which is preliminary data.</text>
</comment>
<evidence type="ECO:0000259" key="1">
    <source>
        <dbReference type="Pfam" id="PF00085"/>
    </source>
</evidence>
<dbReference type="STRING" id="1774273.LPB03_08930"/>
<proteinExistence type="predicted"/>
<keyword evidence="3" id="KW-1185">Reference proteome</keyword>
<sequence>MKYTLILFSIIIFMACNTSKSSVDSKKVAVDEVEEIAREKAAEVTAEKNDRGYLIGIANRESFTDDAYKSWFDSRYEEYETDKEVIEQLKGEINNFTIKGFMGTWCGDSKRETPRFYKILDETGFNQDYFELITVGRNKKTPDNLQEGYDILRVPTFIFFKNGKEVGRYVEYPRETIEKDILKIVYGKPYKHSYDKSED</sequence>
<dbReference type="EMBL" id="LSFM01000001">
    <property type="protein sequence ID" value="OBY66532.1"/>
    <property type="molecule type" value="Genomic_DNA"/>
</dbReference>
<dbReference type="InterPro" id="IPR013766">
    <property type="entry name" value="Thioredoxin_domain"/>
</dbReference>
<feature type="domain" description="Thioredoxin" evidence="1">
    <location>
        <begin position="97"/>
        <end position="180"/>
    </location>
</feature>
<dbReference type="Pfam" id="PF00085">
    <property type="entry name" value="Thioredoxin"/>
    <property type="match status" value="1"/>
</dbReference>
<dbReference type="SUPFAM" id="SSF52833">
    <property type="entry name" value="Thioredoxin-like"/>
    <property type="match status" value="1"/>
</dbReference>
<dbReference type="KEGG" id="pob:LPB03_08930"/>
<dbReference type="OrthoDB" id="6398367at2"/>
<reference evidence="3" key="1">
    <citation type="submission" date="2016-02" db="EMBL/GenBank/DDBJ databases">
        <authorList>
            <person name="Shin S.-K."/>
            <person name="Yi H."/>
            <person name="Kim E."/>
        </authorList>
    </citation>
    <scope>NUCLEOTIDE SEQUENCE [LARGE SCALE GENOMIC DNA]</scope>
    <source>
        <strain evidence="3">LPB0003</strain>
    </source>
</reference>
<dbReference type="AlphaFoldDB" id="A0A1B8U3X5"/>
<evidence type="ECO:0000313" key="2">
    <source>
        <dbReference type="EMBL" id="OBY66532.1"/>
    </source>
</evidence>
<evidence type="ECO:0000313" key="3">
    <source>
        <dbReference type="Proteomes" id="UP000092584"/>
    </source>
</evidence>
<accession>A0A1B8U3X5</accession>
<organism evidence="2 3">
    <name type="scientific">Polaribacter vadi</name>
    <dbReference type="NCBI Taxonomy" id="1774273"/>
    <lineage>
        <taxon>Bacteria</taxon>
        <taxon>Pseudomonadati</taxon>
        <taxon>Bacteroidota</taxon>
        <taxon>Flavobacteriia</taxon>
        <taxon>Flavobacteriales</taxon>
        <taxon>Flavobacteriaceae</taxon>
    </lineage>
</organism>
<dbReference type="InterPro" id="IPR036249">
    <property type="entry name" value="Thioredoxin-like_sf"/>
</dbReference>
<protein>
    <submittedName>
        <fullName evidence="2">Thioredoxin family protein</fullName>
    </submittedName>
</protein>
<gene>
    <name evidence="2" type="ORF">LPB3_00605</name>
</gene>
<dbReference type="PROSITE" id="PS51257">
    <property type="entry name" value="PROKAR_LIPOPROTEIN"/>
    <property type="match status" value="1"/>
</dbReference>
<dbReference type="Gene3D" id="3.40.30.10">
    <property type="entry name" value="Glutaredoxin"/>
    <property type="match status" value="1"/>
</dbReference>
<dbReference type="Proteomes" id="UP000092584">
    <property type="component" value="Unassembled WGS sequence"/>
</dbReference>
<dbReference type="CDD" id="cd02947">
    <property type="entry name" value="TRX_family"/>
    <property type="match status" value="1"/>
</dbReference>
<dbReference type="RefSeq" id="WP_065317654.1">
    <property type="nucleotide sequence ID" value="NZ_CP017477.1"/>
</dbReference>
<name>A0A1B8U3X5_9FLAO</name>